<dbReference type="InterPro" id="IPR035647">
    <property type="entry name" value="EFG_III/V"/>
</dbReference>
<dbReference type="Gene3D" id="3.30.70.240">
    <property type="match status" value="1"/>
</dbReference>
<dbReference type="PANTHER" id="PTHR16301">
    <property type="entry name" value="IMPACT-RELATED"/>
    <property type="match status" value="1"/>
</dbReference>
<protein>
    <submittedName>
        <fullName evidence="5">YigZ family protein</fullName>
    </submittedName>
</protein>
<dbReference type="Pfam" id="PF01205">
    <property type="entry name" value="Impact_N"/>
    <property type="match status" value="1"/>
</dbReference>
<dbReference type="RefSeq" id="WP_138238836.1">
    <property type="nucleotide sequence ID" value="NZ_VBRY01000004.1"/>
</dbReference>
<dbReference type="InterPro" id="IPR023582">
    <property type="entry name" value="Impact"/>
</dbReference>
<dbReference type="InterPro" id="IPR036956">
    <property type="entry name" value="Impact_N_sf"/>
</dbReference>
<dbReference type="InterPro" id="IPR020569">
    <property type="entry name" value="UPF0029_Impact_CS"/>
</dbReference>
<feature type="region of interest" description="Disordered" evidence="2">
    <location>
        <begin position="68"/>
        <end position="87"/>
    </location>
</feature>
<comment type="caution">
    <text evidence="5">The sequence shown here is derived from an EMBL/GenBank/DDBJ whole genome shotgun (WGS) entry which is preliminary data.</text>
</comment>
<dbReference type="GO" id="GO:0032561">
    <property type="term" value="F:guanyl ribonucleotide binding"/>
    <property type="evidence" value="ECO:0007669"/>
    <property type="project" value="UniProtKB-ARBA"/>
</dbReference>
<dbReference type="InterPro" id="IPR020568">
    <property type="entry name" value="Ribosomal_Su5_D2-typ_SF"/>
</dbReference>
<sequence>MNSASEPFHYPIPAGPVTIELEIKRSRFVTDIAAAATRAEAMAFIDHIKLTHPDASHHCWAYIAGHPESSSERASSDDGEPQGTAGKPMLHVLQHKNIGDIVVVISRYFGGIKLGSGGLVRAYGSAVQHGVDALPLTRRVTTRAAMIHIPFALENTVRRLLQTKSISIKQVDYQTEVIFTVAVPCGDETSLLQEMINQTNGAATIIMAKKE</sequence>
<dbReference type="EMBL" id="VBRY01000004">
    <property type="protein sequence ID" value="TLS67939.1"/>
    <property type="molecule type" value="Genomic_DNA"/>
</dbReference>
<dbReference type="InterPro" id="IPR015269">
    <property type="entry name" value="UPF0029_Impact_C"/>
</dbReference>
<proteinExistence type="inferred from homology"/>
<dbReference type="SUPFAM" id="SSF54211">
    <property type="entry name" value="Ribosomal protein S5 domain 2-like"/>
    <property type="match status" value="1"/>
</dbReference>
<accession>A0A5R9GSN0</accession>
<organism evidence="5 6">
    <name type="scientific">Mariprofundus erugo</name>
    <dbReference type="NCBI Taxonomy" id="2528639"/>
    <lineage>
        <taxon>Bacteria</taxon>
        <taxon>Pseudomonadati</taxon>
        <taxon>Pseudomonadota</taxon>
        <taxon>Candidatius Mariprofundia</taxon>
        <taxon>Mariprofundales</taxon>
        <taxon>Mariprofundaceae</taxon>
        <taxon>Mariprofundus</taxon>
    </lineage>
</organism>
<dbReference type="Pfam" id="PF09186">
    <property type="entry name" value="DUF1949"/>
    <property type="match status" value="1"/>
</dbReference>
<evidence type="ECO:0000313" key="5">
    <source>
        <dbReference type="EMBL" id="TLS67939.1"/>
    </source>
</evidence>
<dbReference type="NCBIfam" id="TIGR00257">
    <property type="entry name" value="IMPACT_YIGZ"/>
    <property type="match status" value="1"/>
</dbReference>
<feature type="domain" description="Impact N-terminal" evidence="3">
    <location>
        <begin position="24"/>
        <end position="129"/>
    </location>
</feature>
<evidence type="ECO:0000313" key="6">
    <source>
        <dbReference type="Proteomes" id="UP000306585"/>
    </source>
</evidence>
<dbReference type="GO" id="GO:0006446">
    <property type="term" value="P:regulation of translational initiation"/>
    <property type="evidence" value="ECO:0007669"/>
    <property type="project" value="TreeGrafter"/>
</dbReference>
<dbReference type="InterPro" id="IPR015796">
    <property type="entry name" value="Impact_YigZ-like"/>
</dbReference>
<dbReference type="GO" id="GO:0017111">
    <property type="term" value="F:ribonucleoside triphosphate phosphatase activity"/>
    <property type="evidence" value="ECO:0007669"/>
    <property type="project" value="UniProtKB-ARBA"/>
</dbReference>
<evidence type="ECO:0000259" key="3">
    <source>
        <dbReference type="Pfam" id="PF01205"/>
    </source>
</evidence>
<dbReference type="PANTHER" id="PTHR16301:SF20">
    <property type="entry name" value="IMPACT FAMILY MEMBER YIGZ"/>
    <property type="match status" value="1"/>
</dbReference>
<dbReference type="Proteomes" id="UP000306585">
    <property type="component" value="Unassembled WGS sequence"/>
</dbReference>
<evidence type="ECO:0000259" key="4">
    <source>
        <dbReference type="Pfam" id="PF09186"/>
    </source>
</evidence>
<dbReference type="SUPFAM" id="SSF54980">
    <property type="entry name" value="EF-G C-terminal domain-like"/>
    <property type="match status" value="1"/>
</dbReference>
<dbReference type="PROSITE" id="PS00910">
    <property type="entry name" value="UPF0029"/>
    <property type="match status" value="1"/>
</dbReference>
<feature type="domain" description="UPF0029" evidence="4">
    <location>
        <begin position="147"/>
        <end position="201"/>
    </location>
</feature>
<reference evidence="5 6" key="1">
    <citation type="journal article" date="2019" name="Appl. Environ. Microbiol.">
        <title>Environmental Evidence and Genomic Insight of Iron-oxidizing Bacteria Preference Towards More Corrosion Resistant Stainless Steel at Higher Salinities.</title>
        <authorList>
            <person name="Garrison C.E."/>
            <person name="Price K.A."/>
            <person name="Field E.K."/>
        </authorList>
    </citation>
    <scope>NUCLEOTIDE SEQUENCE [LARGE SCALE GENOMIC DNA]</scope>
    <source>
        <strain evidence="5 6">P3</strain>
    </source>
</reference>
<evidence type="ECO:0000256" key="1">
    <source>
        <dbReference type="ARBA" id="ARBA00007665"/>
    </source>
</evidence>
<evidence type="ECO:0000256" key="2">
    <source>
        <dbReference type="SAM" id="MobiDB-lite"/>
    </source>
</evidence>
<dbReference type="Gene3D" id="3.30.230.30">
    <property type="entry name" value="Impact, N-terminal domain"/>
    <property type="match status" value="1"/>
</dbReference>
<gene>
    <name evidence="5" type="ORF">FEF65_05710</name>
</gene>
<name>A0A5R9GSN0_9PROT</name>
<keyword evidence="6" id="KW-1185">Reference proteome</keyword>
<dbReference type="AlphaFoldDB" id="A0A5R9GSN0"/>
<dbReference type="InterPro" id="IPR001498">
    <property type="entry name" value="Impact_N"/>
</dbReference>
<comment type="similarity">
    <text evidence="1">Belongs to the IMPACT family.</text>
</comment>
<dbReference type="GO" id="GO:0005737">
    <property type="term" value="C:cytoplasm"/>
    <property type="evidence" value="ECO:0007669"/>
    <property type="project" value="TreeGrafter"/>
</dbReference>